<feature type="compositionally biased region" description="Low complexity" evidence="1">
    <location>
        <begin position="191"/>
        <end position="202"/>
    </location>
</feature>
<sequence>MSDRSRATSRDFVFQTSDQAGGASQPYPQQSYNSYNADQDTGTAETASQAPVYDASTTYRDYVAQQHQVAQGQFAGFNFSSQAPAAWDWTNSLDFTDFTNQYEPQGELVQEFQGQANSTNDFSIPLPVTNGDSAYPPFQQPPSASSPPPPNATQTQIPLSPPPPPPRSQQQQQQRPVVQTGMKRKLDSEPSSAVSQAGGAAAENPSKRINKSRQSSDASAASPVIQAPVDTHAAATTTTTRSTAPPVPNETASQPAPRENTQVERRKEQNKGTGPQGRVIDVSTPRKIQDAPTGVDMLPAGKVFPIQIGSELFRLSGASLSSDAKTTRAPSYFSHFFGQQLHDNGGRAGDVRTLYIDRDPQTFRDIALHLQGYHITPKDGEHFVKLYADAQFYSCKLIYEKHKGWELTVVVPRLTKQLFGTDIFVRIGGTPFQIPRDLFSAPGDSPNFFSLGFAHFFLTPAEAFPGLDRDALLRPPSIKPPSVPNRNGETFNELIQILQGYNVEIRNSEHRSKLLRDARYFHLKGLEQKLIPCEISFNVRRQQSEILVRLEDIRPSGVSFIPDKTASGDSDSGSVHGGHSISASPVPQPVGKVDSPAPSNASSSAVTRAGYVSYARPYTDDHANSNILVLEISSTESTSLFLPWSAPKASRTGPLEVDFRATFHNSTLARVTSLFSVVASKMGLPATQPLGLMHLQSGGGVAAQPVSPANSGVSDRRVRVRLETDCALEIDGAPAELGVDDNTGCLGIRRANYNGTWLWGGDKSDSESSYLRADERDLEVEWTLKRAHWRIRVEPLAPDADDDVRRMQVILCGVRLEVFTAERARNASRRFLT</sequence>
<dbReference type="EMBL" id="WNKQ01000009">
    <property type="protein sequence ID" value="KAF5849144.1"/>
    <property type="molecule type" value="Genomic_DNA"/>
</dbReference>
<evidence type="ECO:0000313" key="2">
    <source>
        <dbReference type="EMBL" id="KAF5849144.1"/>
    </source>
</evidence>
<evidence type="ECO:0000313" key="3">
    <source>
        <dbReference type="Proteomes" id="UP000624244"/>
    </source>
</evidence>
<dbReference type="AlphaFoldDB" id="A0A8H5ZHZ9"/>
<feature type="compositionally biased region" description="Low complexity" evidence="1">
    <location>
        <begin position="231"/>
        <end position="244"/>
    </location>
</feature>
<dbReference type="PANTHER" id="PTHR31758">
    <property type="entry name" value="BTB/POZ DOMAIN-CONTAINING PROTEIN YLR108C"/>
    <property type="match status" value="1"/>
</dbReference>
<evidence type="ECO:0008006" key="4">
    <source>
        <dbReference type="Google" id="ProtNLM"/>
    </source>
</evidence>
<dbReference type="Proteomes" id="UP000624244">
    <property type="component" value="Unassembled WGS sequence"/>
</dbReference>
<gene>
    <name evidence="2" type="ORF">GGP41_006077</name>
</gene>
<dbReference type="SUPFAM" id="SSF54695">
    <property type="entry name" value="POZ domain"/>
    <property type="match status" value="1"/>
</dbReference>
<feature type="compositionally biased region" description="Low complexity" evidence="1">
    <location>
        <begin position="567"/>
        <end position="584"/>
    </location>
</feature>
<feature type="region of interest" description="Disordered" evidence="1">
    <location>
        <begin position="561"/>
        <end position="603"/>
    </location>
</feature>
<feature type="compositionally biased region" description="Basic and acidic residues" evidence="1">
    <location>
        <begin position="261"/>
        <end position="270"/>
    </location>
</feature>
<feature type="compositionally biased region" description="Low complexity" evidence="1">
    <location>
        <begin position="168"/>
        <end position="179"/>
    </location>
</feature>
<evidence type="ECO:0000256" key="1">
    <source>
        <dbReference type="SAM" id="MobiDB-lite"/>
    </source>
</evidence>
<organism evidence="2 3">
    <name type="scientific">Cochliobolus sativus</name>
    <name type="common">Common root rot and spot blotch fungus</name>
    <name type="synonym">Bipolaris sorokiniana</name>
    <dbReference type="NCBI Taxonomy" id="45130"/>
    <lineage>
        <taxon>Eukaryota</taxon>
        <taxon>Fungi</taxon>
        <taxon>Dikarya</taxon>
        <taxon>Ascomycota</taxon>
        <taxon>Pezizomycotina</taxon>
        <taxon>Dothideomycetes</taxon>
        <taxon>Pleosporomycetidae</taxon>
        <taxon>Pleosporales</taxon>
        <taxon>Pleosporineae</taxon>
        <taxon>Pleosporaceae</taxon>
        <taxon>Bipolaris</taxon>
    </lineage>
</organism>
<protein>
    <recommendedName>
        <fullName evidence="4">Potassium channel tetramerisation-type BTB domain-containing protein</fullName>
    </recommendedName>
</protein>
<dbReference type="InterPro" id="IPR011333">
    <property type="entry name" value="SKP1/BTB/POZ_sf"/>
</dbReference>
<accession>A0A8H5ZHZ9</accession>
<reference evidence="2" key="1">
    <citation type="submission" date="2019-11" db="EMBL/GenBank/DDBJ databases">
        <title>Bipolaris sorokiniana Genome sequencing.</title>
        <authorList>
            <person name="Wang H."/>
        </authorList>
    </citation>
    <scope>NUCLEOTIDE SEQUENCE</scope>
</reference>
<dbReference type="PANTHER" id="PTHR31758:SF2">
    <property type="entry name" value="BTB_POZ DOMAIN-CONTAINING PROTEIN YLR108C"/>
    <property type="match status" value="1"/>
</dbReference>
<dbReference type="Gene3D" id="3.30.710.10">
    <property type="entry name" value="Potassium Channel Kv1.1, Chain A"/>
    <property type="match status" value="2"/>
</dbReference>
<feature type="region of interest" description="Disordered" evidence="1">
    <location>
        <begin position="1"/>
        <end position="52"/>
    </location>
</feature>
<name>A0A8H5ZHZ9_COCSA</name>
<comment type="caution">
    <text evidence="2">The sequence shown here is derived from an EMBL/GenBank/DDBJ whole genome shotgun (WGS) entry which is preliminary data.</text>
</comment>
<feature type="compositionally biased region" description="Polar residues" evidence="1">
    <location>
        <begin position="26"/>
        <end position="52"/>
    </location>
</feature>
<proteinExistence type="predicted"/>
<feature type="compositionally biased region" description="Pro residues" evidence="1">
    <location>
        <begin position="138"/>
        <end position="151"/>
    </location>
</feature>
<feature type="region of interest" description="Disordered" evidence="1">
    <location>
        <begin position="118"/>
        <end position="280"/>
    </location>
</feature>